<evidence type="ECO:0000256" key="3">
    <source>
        <dbReference type="ARBA" id="ARBA00022737"/>
    </source>
</evidence>
<dbReference type="GO" id="GO:0061630">
    <property type="term" value="F:ubiquitin protein ligase activity"/>
    <property type="evidence" value="ECO:0007669"/>
    <property type="project" value="InterPro"/>
</dbReference>
<evidence type="ECO:0000256" key="5">
    <source>
        <dbReference type="ARBA" id="ARBA00022833"/>
    </source>
</evidence>
<reference evidence="10" key="2">
    <citation type="journal article" date="2018" name="Biosci. Biotechnol. Biochem.">
        <title>Polysaccharide hydrolase of the hadal zone amphipods Hirondellea gigas.</title>
        <authorList>
            <person name="Kobayashi H."/>
            <person name="Nagahama T."/>
            <person name="Arai W."/>
            <person name="Sasagawa Y."/>
            <person name="Umeda M."/>
            <person name="Hayashi T."/>
            <person name="Nikaido I."/>
            <person name="Watanabe H."/>
            <person name="Oguri K."/>
            <person name="Kitazato H."/>
            <person name="Fujioka K."/>
            <person name="Kido Y."/>
            <person name="Takami H."/>
        </authorList>
    </citation>
    <scope>NUCLEOTIDE SEQUENCE</scope>
    <source>
        <tissue evidence="10">Whole body</tissue>
    </source>
</reference>
<dbReference type="SUPFAM" id="SSF57850">
    <property type="entry name" value="RING/U-box"/>
    <property type="match status" value="1"/>
</dbReference>
<feature type="region of interest" description="Disordered" evidence="8">
    <location>
        <begin position="1"/>
        <end position="33"/>
    </location>
</feature>
<evidence type="ECO:0000256" key="6">
    <source>
        <dbReference type="PROSITE-ProRule" id="PRU00175"/>
    </source>
</evidence>
<evidence type="ECO:0000256" key="2">
    <source>
        <dbReference type="ARBA" id="ARBA00022723"/>
    </source>
</evidence>
<proteinExistence type="evidence at transcript level"/>
<dbReference type="InterPro" id="IPR020472">
    <property type="entry name" value="WD40_PAC1"/>
</dbReference>
<evidence type="ECO:0000256" key="8">
    <source>
        <dbReference type="SAM" id="MobiDB-lite"/>
    </source>
</evidence>
<protein>
    <submittedName>
        <fullName evidence="10">E3 ubiquitin-protein ligase RFWD2-like</fullName>
    </submittedName>
</protein>
<feature type="compositionally biased region" description="Low complexity" evidence="8">
    <location>
        <begin position="10"/>
        <end position="31"/>
    </location>
</feature>
<feature type="repeat" description="WD" evidence="7">
    <location>
        <begin position="564"/>
        <end position="604"/>
    </location>
</feature>
<dbReference type="InterPro" id="IPR019775">
    <property type="entry name" value="WD40_repeat_CS"/>
</dbReference>
<keyword evidence="5" id="KW-0862">Zinc</keyword>
<dbReference type="PROSITE" id="PS00518">
    <property type="entry name" value="ZF_RING_1"/>
    <property type="match status" value="1"/>
</dbReference>
<dbReference type="CDD" id="cd16504">
    <property type="entry name" value="RING-HC_COP1"/>
    <property type="match status" value="1"/>
</dbReference>
<dbReference type="AlphaFoldDB" id="A0A2P2I6F2"/>
<dbReference type="Gene3D" id="2.130.10.10">
    <property type="entry name" value="YVTN repeat-like/Quinoprotein amine dehydrogenase"/>
    <property type="match status" value="1"/>
</dbReference>
<dbReference type="InterPro" id="IPR015943">
    <property type="entry name" value="WD40/YVTN_repeat-like_dom_sf"/>
</dbReference>
<evidence type="ECO:0000313" key="11">
    <source>
        <dbReference type="EMBL" id="LAC21525.1"/>
    </source>
</evidence>
<dbReference type="PROSITE" id="PS50294">
    <property type="entry name" value="WD_REPEATS_REGION"/>
    <property type="match status" value="1"/>
</dbReference>
<dbReference type="EMBL" id="IACT01002236">
    <property type="protein sequence ID" value="LAC21525.1"/>
    <property type="molecule type" value="mRNA"/>
</dbReference>
<dbReference type="PANTHER" id="PTHR44080">
    <property type="entry name" value="E3 UBIQUITIN-PROTEIN LIGASE COP1"/>
    <property type="match status" value="1"/>
</dbReference>
<dbReference type="PROSITE" id="PS00678">
    <property type="entry name" value="WD_REPEATS_1"/>
    <property type="match status" value="1"/>
</dbReference>
<dbReference type="InterPro" id="IPR036322">
    <property type="entry name" value="WD40_repeat_dom_sf"/>
</dbReference>
<dbReference type="InterPro" id="IPR001841">
    <property type="entry name" value="Znf_RING"/>
</dbReference>
<dbReference type="SMART" id="SM00184">
    <property type="entry name" value="RING"/>
    <property type="match status" value="1"/>
</dbReference>
<reference evidence="11" key="1">
    <citation type="submission" date="2017-11" db="EMBL/GenBank/DDBJ databases">
        <title>The sensing device of the deep-sea amphipod.</title>
        <authorList>
            <person name="Kobayashi H."/>
            <person name="Nagahama T."/>
            <person name="Arai W."/>
            <person name="Sasagawa Y."/>
            <person name="Umeda M."/>
            <person name="Hayashi T."/>
            <person name="Nikaido I."/>
            <person name="Watanabe H."/>
            <person name="Oguri K."/>
            <person name="Kitazato H."/>
            <person name="Fujioka K."/>
            <person name="Kido Y."/>
            <person name="Takami H."/>
        </authorList>
    </citation>
    <scope>NUCLEOTIDE SEQUENCE</scope>
    <source>
        <tissue evidence="11">Whole body</tissue>
    </source>
</reference>
<keyword evidence="1 7" id="KW-0853">WD repeat</keyword>
<evidence type="ECO:0000259" key="9">
    <source>
        <dbReference type="PROSITE" id="PS50089"/>
    </source>
</evidence>
<organism evidence="10">
    <name type="scientific">Hirondellea gigas</name>
    <dbReference type="NCBI Taxonomy" id="1518452"/>
    <lineage>
        <taxon>Eukaryota</taxon>
        <taxon>Metazoa</taxon>
        <taxon>Ecdysozoa</taxon>
        <taxon>Arthropoda</taxon>
        <taxon>Crustacea</taxon>
        <taxon>Multicrustacea</taxon>
        <taxon>Malacostraca</taxon>
        <taxon>Eumalacostraca</taxon>
        <taxon>Peracarida</taxon>
        <taxon>Amphipoda</taxon>
        <taxon>Amphilochidea</taxon>
        <taxon>Lysianassida</taxon>
        <taxon>Lysianassidira</taxon>
        <taxon>Lysianassoidea</taxon>
        <taxon>Lysianassidae</taxon>
        <taxon>Hirondellea</taxon>
    </lineage>
</organism>
<dbReference type="PANTHER" id="PTHR44080:SF1">
    <property type="entry name" value="E3 UBIQUITIN-PROTEIN LIGASE COP1"/>
    <property type="match status" value="1"/>
</dbReference>
<dbReference type="CDD" id="cd00200">
    <property type="entry name" value="WD40"/>
    <property type="match status" value="1"/>
</dbReference>
<dbReference type="EMBL" id="IACF01003986">
    <property type="protein sequence ID" value="LAB69588.1"/>
    <property type="molecule type" value="mRNA"/>
</dbReference>
<dbReference type="Gene3D" id="3.30.40.10">
    <property type="entry name" value="Zinc/RING finger domain, C3HC4 (zinc finger)"/>
    <property type="match status" value="1"/>
</dbReference>
<evidence type="ECO:0000256" key="7">
    <source>
        <dbReference type="PROSITE-ProRule" id="PRU00221"/>
    </source>
</evidence>
<dbReference type="InterPro" id="IPR017907">
    <property type="entry name" value="Znf_RING_CS"/>
</dbReference>
<keyword evidence="4 6" id="KW-0863">Zinc-finger</keyword>
<dbReference type="GO" id="GO:0008270">
    <property type="term" value="F:zinc ion binding"/>
    <property type="evidence" value="ECO:0007669"/>
    <property type="project" value="UniProtKB-KW"/>
</dbReference>
<accession>A0A2P2I6F2</accession>
<dbReference type="PROSITE" id="PS50082">
    <property type="entry name" value="WD_REPEATS_2"/>
    <property type="match status" value="2"/>
</dbReference>
<dbReference type="GO" id="GO:0043161">
    <property type="term" value="P:proteasome-mediated ubiquitin-dependent protein catabolic process"/>
    <property type="evidence" value="ECO:0007669"/>
    <property type="project" value="TreeGrafter"/>
</dbReference>
<keyword evidence="2" id="KW-0479">Metal-binding</keyword>
<dbReference type="Pfam" id="PF13923">
    <property type="entry name" value="zf-C3HC4_2"/>
    <property type="match status" value="1"/>
</dbReference>
<dbReference type="PROSITE" id="PS50089">
    <property type="entry name" value="ZF_RING_2"/>
    <property type="match status" value="1"/>
</dbReference>
<feature type="repeat" description="WD" evidence="7">
    <location>
        <begin position="478"/>
        <end position="520"/>
    </location>
</feature>
<dbReference type="InterPro" id="IPR001680">
    <property type="entry name" value="WD40_rpt"/>
</dbReference>
<sequence length="696" mass="77080">MADSGRRSGRLGVSSSASSSNGAGVASSSSRTQPLGGASFVAVAAAAAAARITAPRGVKRALAVIQDGIKGSAEEVVSDYLCPICLDLINEAHIISCGHTFCRVCLEKSIESNKRCPKCNFTVFNMDSIFPNHLVNKQVLKYKKSLELKETINRKNKSSVLSELKSYICQDAKSLEITDLTSMITLLQEKKAQMLSESDETKYKLLKTFLLELKIKKEQQLLSINSELAIVNFDLESVTKCLADVKSGVKEEALFTDNFDIGVPNCSNISVNEVVEGDTAGSSTSNQDVADDQAVEGFNVPVDGDSSASITSLNSKRKKVHLHFEELSESYFSHRDPVLTDITDEEHTGSTSVDSNLNRFGECVCKFSQFTRMRPLATIDYAGDKFPASSNIASSIEFDKDGEFFAVAGLTKKIRIFDYGNVIRDVVDLHYPCAEMVCDSKISCVSWSSYLKNKLASSDYDGDVTIWDAFTTQKLHVYKEHQKRCWSVDFNKMDTKLLASGSDDACVKLWHLDSERSLTNLEAKANVCCVQFNPESRYHLAFGSADHCVHYYDLRNLKESLKVFKGHRKAVSYVKFISGEEIVSASTDSQLKVWNVNKSDCVQSLRGHINDKNFVGLATDGEYVACGSENNSLYVFYKGLPKKILSFRFDQRRFILDPEPREEDTTDFVSAVCWRKGSNVLVTGNSQGIIKVLQMV</sequence>
<dbReference type="InterPro" id="IPR013083">
    <property type="entry name" value="Znf_RING/FYVE/PHD"/>
</dbReference>
<dbReference type="SUPFAM" id="SSF50978">
    <property type="entry name" value="WD40 repeat-like"/>
    <property type="match status" value="1"/>
</dbReference>
<evidence type="ECO:0000313" key="10">
    <source>
        <dbReference type="EMBL" id="LAB69588.1"/>
    </source>
</evidence>
<dbReference type="Pfam" id="PF00400">
    <property type="entry name" value="WD40"/>
    <property type="match status" value="4"/>
</dbReference>
<keyword evidence="3" id="KW-0677">Repeat</keyword>
<dbReference type="PRINTS" id="PR00320">
    <property type="entry name" value="GPROTEINBRPT"/>
</dbReference>
<evidence type="ECO:0000256" key="1">
    <source>
        <dbReference type="ARBA" id="ARBA00022574"/>
    </source>
</evidence>
<evidence type="ECO:0000256" key="4">
    <source>
        <dbReference type="ARBA" id="ARBA00022771"/>
    </source>
</evidence>
<dbReference type="SMART" id="SM00320">
    <property type="entry name" value="WD40"/>
    <property type="match status" value="7"/>
</dbReference>
<name>A0A2P2I6F2_9CRUS</name>
<dbReference type="InterPro" id="IPR042755">
    <property type="entry name" value="COP1"/>
</dbReference>
<feature type="domain" description="RING-type" evidence="9">
    <location>
        <begin position="82"/>
        <end position="120"/>
    </location>
</feature>